<comment type="subcellular location">
    <subcellularLocation>
        <location evidence="1">Endoplasmic reticulum membrane</location>
        <topology evidence="1">Multi-pass membrane protein</topology>
    </subcellularLocation>
</comment>
<dbReference type="GO" id="GO:0098826">
    <property type="term" value="C:endoplasmic reticulum tubular network membrane"/>
    <property type="evidence" value="ECO:0007669"/>
    <property type="project" value="UniProtKB-UniRule"/>
</dbReference>
<feature type="domain" description="Lunapark zinc ribbon" evidence="2">
    <location>
        <begin position="183"/>
        <end position="236"/>
    </location>
</feature>
<dbReference type="EMBL" id="SELW01000623">
    <property type="protein sequence ID" value="TID17689.1"/>
    <property type="molecule type" value="Genomic_DNA"/>
</dbReference>
<keyword evidence="4" id="KW-1185">Reference proteome</keyword>
<feature type="transmembrane region" description="Helical" evidence="1">
    <location>
        <begin position="74"/>
        <end position="98"/>
    </location>
</feature>
<dbReference type="GO" id="GO:0071788">
    <property type="term" value="P:endoplasmic reticulum tubular network maintenance"/>
    <property type="evidence" value="ECO:0007669"/>
    <property type="project" value="UniProtKB-UniRule"/>
</dbReference>
<comment type="domain">
    <text evidence="1">The C4-type zinc finger motif is necessary both for its ER three-way tubular junction localization and formation.</text>
</comment>
<keyword evidence="1" id="KW-0479">Metal-binding</keyword>
<dbReference type="PANTHER" id="PTHR22166:SF12">
    <property type="entry name" value="ENDOPLASMIC RETICULUM JUNCTION FORMATION PROTEIN LUNAPARK"/>
    <property type="match status" value="1"/>
</dbReference>
<feature type="transmembrane region" description="Helical" evidence="1">
    <location>
        <begin position="45"/>
        <end position="62"/>
    </location>
</feature>
<comment type="similarity">
    <text evidence="1">Belongs to the lunapark family.</text>
</comment>
<dbReference type="Proteomes" id="UP000307173">
    <property type="component" value="Unassembled WGS sequence"/>
</dbReference>
<keyword evidence="1" id="KW-0256">Endoplasmic reticulum</keyword>
<evidence type="ECO:0000256" key="1">
    <source>
        <dbReference type="RuleBase" id="RU367073"/>
    </source>
</evidence>
<evidence type="ECO:0000313" key="3">
    <source>
        <dbReference type="EMBL" id="TID17689.1"/>
    </source>
</evidence>
<sequence length="245" mass="28810">MFLFKSKSFDPTRFESELQYVSSRISKNEKRLRNYTAQRRHYQRVIPLYFTTVYIAYFSYVYKFGDLYDKETLLRLVVIPLIIGVIYYIVLTIFGYLIDKAESSLEYWKNEHREKLDTLKERTNFDKTKELLARFSDGEDLKEMEKEAEEISKKRQEYIELIQSGEKGKIFDDLKKNANNSIYDHFITKLLGDNERGPDNRYALICPHCFTHNGLAPPGKLASDVQYKCPKCGTLNGSVEVKVQE</sequence>
<keyword evidence="1" id="KW-0863">Zinc-finger</keyword>
<dbReference type="PANTHER" id="PTHR22166">
    <property type="entry name" value="ENDOPLASMIC RETICULUM JUNCTION FORMATION PROTEIN LUNAPARK"/>
    <property type="match status" value="1"/>
</dbReference>
<comment type="function">
    <text evidence="1">Plays a role in determining ER morphology.</text>
</comment>
<evidence type="ECO:0000259" key="2">
    <source>
        <dbReference type="Pfam" id="PF10058"/>
    </source>
</evidence>
<dbReference type="InterPro" id="IPR019273">
    <property type="entry name" value="Lunapark_Znf"/>
</dbReference>
<dbReference type="GO" id="GO:0008270">
    <property type="term" value="F:zinc ion binding"/>
    <property type="evidence" value="ECO:0007669"/>
    <property type="project" value="UniProtKB-KW"/>
</dbReference>
<reference evidence="3 4" key="1">
    <citation type="journal article" date="2019" name="Front. Genet.">
        <title>Whole-Genome Sequencing of the Opportunistic Yeast Pathogen Candida inconspicua Uncovers Its Hybrid Origin.</title>
        <authorList>
            <person name="Mixao V."/>
            <person name="Hansen A.P."/>
            <person name="Saus E."/>
            <person name="Boekhout T."/>
            <person name="Lass-Florl C."/>
            <person name="Gabaldon T."/>
        </authorList>
    </citation>
    <scope>NUCLEOTIDE SEQUENCE [LARGE SCALE GENOMIC DNA]</scope>
    <source>
        <strain evidence="3 4">CBS 180</strain>
    </source>
</reference>
<dbReference type="OrthoDB" id="1725934at2759"/>
<dbReference type="STRING" id="52247.A0A4T0WXS4"/>
<organism evidence="3 4">
    <name type="scientific">Pichia inconspicua</name>
    <dbReference type="NCBI Taxonomy" id="52247"/>
    <lineage>
        <taxon>Eukaryota</taxon>
        <taxon>Fungi</taxon>
        <taxon>Dikarya</taxon>
        <taxon>Ascomycota</taxon>
        <taxon>Saccharomycotina</taxon>
        <taxon>Pichiomycetes</taxon>
        <taxon>Pichiales</taxon>
        <taxon>Pichiaceae</taxon>
        <taxon>Pichia</taxon>
    </lineage>
</organism>
<dbReference type="Pfam" id="PF10058">
    <property type="entry name" value="Zn_ribbon_10"/>
    <property type="match status" value="1"/>
</dbReference>
<dbReference type="AlphaFoldDB" id="A0A4T0WXS4"/>
<proteinExistence type="inferred from homology"/>
<comment type="caution">
    <text evidence="3">The sequence shown here is derived from an EMBL/GenBank/DDBJ whole genome shotgun (WGS) entry which is preliminary data.</text>
</comment>
<dbReference type="InterPro" id="IPR040115">
    <property type="entry name" value="Lnp"/>
</dbReference>
<name>A0A4T0WXS4_9ASCO</name>
<keyword evidence="1" id="KW-0862">Zinc</keyword>
<evidence type="ECO:0000313" key="4">
    <source>
        <dbReference type="Proteomes" id="UP000307173"/>
    </source>
</evidence>
<protein>
    <recommendedName>
        <fullName evidence="1">Endoplasmic reticulum junction formation protein lunapark</fullName>
    </recommendedName>
</protein>
<keyword evidence="1" id="KW-0472">Membrane</keyword>
<keyword evidence="1" id="KW-1133">Transmembrane helix</keyword>
<gene>
    <name evidence="3" type="ORF">CANINC_003958</name>
</gene>
<dbReference type="GO" id="GO:1903373">
    <property type="term" value="P:positive regulation of endoplasmic reticulum tubular network organization"/>
    <property type="evidence" value="ECO:0007669"/>
    <property type="project" value="UniProtKB-UniRule"/>
</dbReference>
<accession>A0A4T0WXS4</accession>
<keyword evidence="1" id="KW-0812">Transmembrane</keyword>